<comment type="caution">
    <text evidence="1">The sequence shown here is derived from an EMBL/GenBank/DDBJ whole genome shotgun (WGS) entry which is preliminary data.</text>
</comment>
<dbReference type="EMBL" id="SZYD01000012">
    <property type="protein sequence ID" value="KAD4584273.1"/>
    <property type="molecule type" value="Genomic_DNA"/>
</dbReference>
<proteinExistence type="predicted"/>
<keyword evidence="2" id="KW-1185">Reference proteome</keyword>
<dbReference type="OrthoDB" id="1302702at2759"/>
<sequence>MYASVCTLYRQYCGAREKENDVFRERLQVANISDKVREGRLRWFGHVRRRSQAAPVRKVEFLTVEGKRGRGRPRLTWDEQIRHDLTELHLSEDMIYDRSTWRRRIKVKEIQGS</sequence>
<dbReference type="AlphaFoldDB" id="A0A5N6NAB2"/>
<evidence type="ECO:0000313" key="1">
    <source>
        <dbReference type="EMBL" id="KAD4584273.1"/>
    </source>
</evidence>
<dbReference type="PANTHER" id="PTHR46238:SF8">
    <property type="entry name" value="ENDONUCLEASE_EXONUCLEASE_PHOSPHATASE DOMAIN-CONTAINING PROTEIN"/>
    <property type="match status" value="1"/>
</dbReference>
<gene>
    <name evidence="1" type="ORF">E3N88_21874</name>
</gene>
<accession>A0A5N6NAB2</accession>
<evidence type="ECO:0000313" key="2">
    <source>
        <dbReference type="Proteomes" id="UP000326396"/>
    </source>
</evidence>
<organism evidence="1 2">
    <name type="scientific">Mikania micrantha</name>
    <name type="common">bitter vine</name>
    <dbReference type="NCBI Taxonomy" id="192012"/>
    <lineage>
        <taxon>Eukaryota</taxon>
        <taxon>Viridiplantae</taxon>
        <taxon>Streptophyta</taxon>
        <taxon>Embryophyta</taxon>
        <taxon>Tracheophyta</taxon>
        <taxon>Spermatophyta</taxon>
        <taxon>Magnoliopsida</taxon>
        <taxon>eudicotyledons</taxon>
        <taxon>Gunneridae</taxon>
        <taxon>Pentapetalae</taxon>
        <taxon>asterids</taxon>
        <taxon>campanulids</taxon>
        <taxon>Asterales</taxon>
        <taxon>Asteraceae</taxon>
        <taxon>Asteroideae</taxon>
        <taxon>Heliantheae alliance</taxon>
        <taxon>Eupatorieae</taxon>
        <taxon>Mikania</taxon>
    </lineage>
</organism>
<dbReference type="Proteomes" id="UP000326396">
    <property type="component" value="Linkage Group LG2"/>
</dbReference>
<name>A0A5N6NAB2_9ASTR</name>
<dbReference type="PANTHER" id="PTHR46238">
    <property type="entry name" value="REVERSE TRANSCRIPTASE DOMAIN-CONTAINING PROTEIN"/>
    <property type="match status" value="1"/>
</dbReference>
<protein>
    <submittedName>
        <fullName evidence="1">Uncharacterized protein</fullName>
    </submittedName>
</protein>
<reference evidence="1 2" key="1">
    <citation type="submission" date="2019-05" db="EMBL/GenBank/DDBJ databases">
        <title>Mikania micrantha, genome provides insights into the molecular mechanism of rapid growth.</title>
        <authorList>
            <person name="Liu B."/>
        </authorList>
    </citation>
    <scope>NUCLEOTIDE SEQUENCE [LARGE SCALE GENOMIC DNA]</scope>
    <source>
        <strain evidence="1">NLD-2019</strain>
        <tissue evidence="1">Leaf</tissue>
    </source>
</reference>